<dbReference type="InterPro" id="IPR042301">
    <property type="entry name" value="GH115_sf"/>
</dbReference>
<dbReference type="GO" id="GO:0005975">
    <property type="term" value="P:carbohydrate metabolic process"/>
    <property type="evidence" value="ECO:0007669"/>
    <property type="project" value="UniProtKB-ARBA"/>
</dbReference>
<dbReference type="EMBL" id="SJCY01000002">
    <property type="protein sequence ID" value="TDG37274.1"/>
    <property type="molecule type" value="Genomic_DNA"/>
</dbReference>
<dbReference type="InterPro" id="IPR031924">
    <property type="entry name" value="GH115"/>
</dbReference>
<dbReference type="PANTHER" id="PTHR37842:SF2">
    <property type="entry name" value="GYLCOSYL HYDROLASE 115 C-TERMINAL DOMAIN-CONTAINING PROTEIN"/>
    <property type="match status" value="1"/>
</dbReference>
<reference evidence="4 5" key="1">
    <citation type="submission" date="2019-02" db="EMBL/GenBank/DDBJ databases">
        <title>Pedobacter sp. nov., a novel speices isolated from soil of pinguins habitat in Antarcitica.</title>
        <authorList>
            <person name="He R.-H."/>
        </authorList>
    </citation>
    <scope>NUCLEOTIDE SEQUENCE [LARGE SCALE GENOMIC DNA]</scope>
    <source>
        <strain evidence="4 5">E01020</strain>
    </source>
</reference>
<organism evidence="4 5">
    <name type="scientific">Pedobacter changchengzhani</name>
    <dbReference type="NCBI Taxonomy" id="2529274"/>
    <lineage>
        <taxon>Bacteria</taxon>
        <taxon>Pseudomonadati</taxon>
        <taxon>Bacteroidota</taxon>
        <taxon>Sphingobacteriia</taxon>
        <taxon>Sphingobacteriales</taxon>
        <taxon>Sphingobacteriaceae</taxon>
        <taxon>Pedobacter</taxon>
    </lineage>
</organism>
<feature type="signal peptide" evidence="2">
    <location>
        <begin position="1"/>
        <end position="27"/>
    </location>
</feature>
<dbReference type="InterPro" id="IPR029018">
    <property type="entry name" value="Hex-like_dom2"/>
</dbReference>
<dbReference type="PANTHER" id="PTHR37842">
    <property type="match status" value="1"/>
</dbReference>
<dbReference type="Pfam" id="PF15979">
    <property type="entry name" value="Glyco_hydro_115"/>
    <property type="match status" value="1"/>
</dbReference>
<dbReference type="Gene3D" id="2.60.120.1620">
    <property type="match status" value="1"/>
</dbReference>
<comment type="caution">
    <text evidence="4">The sequence shown here is derived from an EMBL/GenBank/DDBJ whole genome shotgun (WGS) entry which is preliminary data.</text>
</comment>
<sequence>MLFTMSKNYLKSTLSLLLVAFSFTAFAQVNNSVVSYTNSSSSFPLVSNQKAATIFYDNKDALVVAKVARFLQHDIMEVTSLMPAVKDQTQKLTQYPVIIGTIGQSVLIDKLIATKKLDVSKVVGHWESFGWAVIDKPASGVKKALVIFGNDRRGTAFGTLELSKKIGVSPFGWWADVPSIKKKEIYITKGELIMPSPSVKYRGIFINDEDWGMYQWASKTFEKDLKDIGPKTYAKVFELLLRLKANTIWPAMHPISGAFFKFPDNKKVADSFAIVTGSSHPEPLMFNNASEWHHDTMGDWNYDTNKAGILKALGNRVAENAGNETVYTIALRGIHDAGMINNLSDKDKVKLLENAINDERNLLTTNLKKPIEEVPQVFIPYKEVLEVYERGLKVPDDVTLVWPDDNFGYIKRLSNADERKRKGGSGVYYHVSYLGEPHDYLWFSSTPPALMYEELSKAYSTGADQFWMLNVGDLKGSEYSMDLFLDMAWDISKFSFDNIHTHQANWLSNIYGKKYQTQFEGITNDFYHLAFPHKPEFMGGGVEWINGQNKDEKLANTQFSLYNYNEAQARLDAYTDLSKRTQAIYSQLPENQQPSFFQLMYYPVKGSELMNKKMLWAQQNRAEALAGFTHANVLKDSVLMMQKDLDDLTKNYNSLLGGKWDKMMSIKSGYTSKLDNLPVLDAVSPQKNGDLKVTVSGEELNEQKNTNHQLPTINAYDLANQSQLINIYNKGDEAKTWEAKTNQTWIKLSKMKGSTKFLDKILVNIDWDKAPAEEYFDGEVSIQFNNKIERVFVSGFNPKAYKDGSLADLYVEHNGVIAFNAGDFNRKFESKDIKITTVNGLGLENQSVKFGDILDPKQDRWDVNTPRTEYDFYAFSTGRVDVYTYALPTFALDREHDTLYGIGLDKGVTADAVAGAQEYTQLWRDNVLRNFSVCKTSIYIDKPGKHTLQIYANSPGVIVQKVVMDFGGMKKSFLGPKPIKVKK</sequence>
<evidence type="ECO:0000256" key="2">
    <source>
        <dbReference type="SAM" id="SignalP"/>
    </source>
</evidence>
<dbReference type="Gene3D" id="1.20.58.2150">
    <property type="match status" value="1"/>
</dbReference>
<dbReference type="Pfam" id="PF17829">
    <property type="entry name" value="GH115_C"/>
    <property type="match status" value="1"/>
</dbReference>
<dbReference type="Proteomes" id="UP000295668">
    <property type="component" value="Unassembled WGS sequence"/>
</dbReference>
<evidence type="ECO:0000259" key="3">
    <source>
        <dbReference type="Pfam" id="PF17829"/>
    </source>
</evidence>
<protein>
    <recommendedName>
        <fullName evidence="3">Gylcosyl hydrolase 115 C-terminal domain-containing protein</fullName>
    </recommendedName>
</protein>
<evidence type="ECO:0000313" key="4">
    <source>
        <dbReference type="EMBL" id="TDG37274.1"/>
    </source>
</evidence>
<dbReference type="AlphaFoldDB" id="A0A4R5MNE5"/>
<name>A0A4R5MNE5_9SPHI</name>
<dbReference type="Gene3D" id="3.30.379.10">
    <property type="entry name" value="Chitobiase/beta-hexosaminidase domain 2-like"/>
    <property type="match status" value="1"/>
</dbReference>
<keyword evidence="1" id="KW-0378">Hydrolase</keyword>
<evidence type="ECO:0000256" key="1">
    <source>
        <dbReference type="ARBA" id="ARBA00022801"/>
    </source>
</evidence>
<accession>A0A4R5MNE5</accession>
<dbReference type="InterPro" id="IPR041437">
    <property type="entry name" value="GH115_C"/>
</dbReference>
<dbReference type="Gene3D" id="3.20.20.520">
    <property type="entry name" value="Glycosyl hydrolase family 115"/>
    <property type="match status" value="1"/>
</dbReference>
<keyword evidence="2" id="KW-0732">Signal</keyword>
<feature type="domain" description="Gylcosyl hydrolase 115 C-terminal" evidence="3">
    <location>
        <begin position="810"/>
        <end position="977"/>
    </location>
</feature>
<dbReference type="OrthoDB" id="8727830at2"/>
<dbReference type="GO" id="GO:0016787">
    <property type="term" value="F:hydrolase activity"/>
    <property type="evidence" value="ECO:0007669"/>
    <property type="project" value="UniProtKB-KW"/>
</dbReference>
<keyword evidence="5" id="KW-1185">Reference proteome</keyword>
<feature type="chain" id="PRO_5020422885" description="Gylcosyl hydrolase 115 C-terminal domain-containing protein" evidence="2">
    <location>
        <begin position="28"/>
        <end position="983"/>
    </location>
</feature>
<evidence type="ECO:0000313" key="5">
    <source>
        <dbReference type="Proteomes" id="UP000295668"/>
    </source>
</evidence>
<gene>
    <name evidence="4" type="ORF">EZJ43_03915</name>
</gene>
<proteinExistence type="predicted"/>